<comment type="caution">
    <text evidence="2">The sequence shown here is derived from an EMBL/GenBank/DDBJ whole genome shotgun (WGS) entry which is preliminary data.</text>
</comment>
<reference evidence="2 3" key="1">
    <citation type="submission" date="2020-03" db="EMBL/GenBank/DDBJ databases">
        <title>Draft genome sequence of environmentally isolated cultures.</title>
        <authorList>
            <person name="Wilson H.S."/>
            <person name="De Leon M.E."/>
        </authorList>
    </citation>
    <scope>NUCLEOTIDE SEQUENCE [LARGE SCALE GENOMIC DNA]</scope>
    <source>
        <strain evidence="2 3">HSC-31F16</strain>
    </source>
</reference>
<sequence length="227" mass="24351">MAKNEFSKNAYGLPVPSHNIRAVVLDKIKSLLASNDWTQIEAARLCGLTQPRISDLWRGNTGRFSLDALVDIAATLAKHSTQLEDMNMQQHTADEGQRLVAEFMARIAAKPIQAAYPVATGASFTERGGKVMATSPIYLLDVRVALVGDTVRYPDGTVARIISGSGEAGVVDGRPMAIVGSELDNGDRVIGPIHNDFTITQYADEPPIAGLLDPAYVPEPNESAQHG</sequence>
<accession>A0ABX0L5Z2</accession>
<dbReference type="InterPro" id="IPR008727">
    <property type="entry name" value="PAAR_motif"/>
</dbReference>
<dbReference type="CDD" id="cd00093">
    <property type="entry name" value="HTH_XRE"/>
    <property type="match status" value="1"/>
</dbReference>
<dbReference type="SUPFAM" id="SSF47413">
    <property type="entry name" value="lambda repressor-like DNA-binding domains"/>
    <property type="match status" value="1"/>
</dbReference>
<dbReference type="InterPro" id="IPR010982">
    <property type="entry name" value="Lambda_DNA-bd_dom_sf"/>
</dbReference>
<keyword evidence="3" id="KW-1185">Reference proteome</keyword>
<organism evidence="2 3">
    <name type="scientific">Chromobacterium fluminis</name>
    <dbReference type="NCBI Taxonomy" id="3044269"/>
    <lineage>
        <taxon>Bacteria</taxon>
        <taxon>Pseudomonadati</taxon>
        <taxon>Pseudomonadota</taxon>
        <taxon>Betaproteobacteria</taxon>
        <taxon>Neisseriales</taxon>
        <taxon>Chromobacteriaceae</taxon>
        <taxon>Chromobacterium</taxon>
    </lineage>
</organism>
<name>A0ABX0L5Z2_9NEIS</name>
<dbReference type="InterPro" id="IPR039554">
    <property type="entry name" value="HigA2-like_HTH"/>
</dbReference>
<dbReference type="InterPro" id="IPR001387">
    <property type="entry name" value="Cro/C1-type_HTH"/>
</dbReference>
<dbReference type="Proteomes" id="UP001515641">
    <property type="component" value="Unassembled WGS sequence"/>
</dbReference>
<evidence type="ECO:0000313" key="3">
    <source>
        <dbReference type="Proteomes" id="UP001515641"/>
    </source>
</evidence>
<dbReference type="SMART" id="SM00530">
    <property type="entry name" value="HTH_XRE"/>
    <property type="match status" value="1"/>
</dbReference>
<dbReference type="Pfam" id="PF13744">
    <property type="entry name" value="HTH_37"/>
    <property type="match status" value="1"/>
</dbReference>
<evidence type="ECO:0000313" key="2">
    <source>
        <dbReference type="EMBL" id="NHR04488.1"/>
    </source>
</evidence>
<dbReference type="PROSITE" id="PS50943">
    <property type="entry name" value="HTH_CROC1"/>
    <property type="match status" value="1"/>
</dbReference>
<proteinExistence type="predicted"/>
<dbReference type="Pfam" id="PF05488">
    <property type="entry name" value="PAAR_motif"/>
    <property type="match status" value="1"/>
</dbReference>
<protein>
    <submittedName>
        <fullName evidence="2">XRE family transcriptional regulator</fullName>
    </submittedName>
</protein>
<feature type="domain" description="HTH cro/C1-type" evidence="1">
    <location>
        <begin position="28"/>
        <end position="83"/>
    </location>
</feature>
<dbReference type="Gene3D" id="1.10.260.40">
    <property type="entry name" value="lambda repressor-like DNA-binding domains"/>
    <property type="match status" value="1"/>
</dbReference>
<gene>
    <name evidence="2" type="ORF">HA052_04690</name>
</gene>
<dbReference type="RefSeq" id="WP_166450999.1">
    <property type="nucleotide sequence ID" value="NZ_JAAOMA010000004.1"/>
</dbReference>
<evidence type="ECO:0000259" key="1">
    <source>
        <dbReference type="PROSITE" id="PS50943"/>
    </source>
</evidence>
<dbReference type="EMBL" id="JAAOMA010000004">
    <property type="protein sequence ID" value="NHR04488.1"/>
    <property type="molecule type" value="Genomic_DNA"/>
</dbReference>